<feature type="transmembrane region" description="Helical" evidence="1">
    <location>
        <begin position="12"/>
        <end position="33"/>
    </location>
</feature>
<dbReference type="SUPFAM" id="SSF54523">
    <property type="entry name" value="Pili subunits"/>
    <property type="match status" value="1"/>
</dbReference>
<evidence type="ECO:0008006" key="3">
    <source>
        <dbReference type="Google" id="ProtNLM"/>
    </source>
</evidence>
<reference evidence="2" key="1">
    <citation type="submission" date="2019-08" db="EMBL/GenBank/DDBJ databases">
        <authorList>
            <person name="Kucharzyk K."/>
            <person name="Murdoch R.W."/>
            <person name="Higgins S."/>
            <person name="Loffler F."/>
        </authorList>
    </citation>
    <scope>NUCLEOTIDE SEQUENCE</scope>
</reference>
<keyword evidence="1" id="KW-1133">Transmembrane helix</keyword>
<evidence type="ECO:0000313" key="2">
    <source>
        <dbReference type="EMBL" id="MPM45543.1"/>
    </source>
</evidence>
<dbReference type="InterPro" id="IPR012902">
    <property type="entry name" value="N_methyl_site"/>
</dbReference>
<name>A0A645A3V9_9ZZZZ</name>
<dbReference type="PANTHER" id="PTHR30093:SF2">
    <property type="entry name" value="TYPE II SECRETION SYSTEM PROTEIN H"/>
    <property type="match status" value="1"/>
</dbReference>
<dbReference type="PANTHER" id="PTHR30093">
    <property type="entry name" value="GENERAL SECRETION PATHWAY PROTEIN G"/>
    <property type="match status" value="1"/>
</dbReference>
<proteinExistence type="predicted"/>
<dbReference type="AlphaFoldDB" id="A0A645A3V9"/>
<dbReference type="NCBIfam" id="TIGR02532">
    <property type="entry name" value="IV_pilin_GFxxxE"/>
    <property type="match status" value="1"/>
</dbReference>
<dbReference type="EMBL" id="VSSQ01010918">
    <property type="protein sequence ID" value="MPM45543.1"/>
    <property type="molecule type" value="Genomic_DNA"/>
</dbReference>
<comment type="caution">
    <text evidence="2">The sequence shown here is derived from an EMBL/GenBank/DDBJ whole genome shotgun (WGS) entry which is preliminary data.</text>
</comment>
<evidence type="ECO:0000256" key="1">
    <source>
        <dbReference type="SAM" id="Phobius"/>
    </source>
</evidence>
<accession>A0A645A3V9</accession>
<keyword evidence="1" id="KW-0812">Transmembrane</keyword>
<dbReference type="InterPro" id="IPR045584">
    <property type="entry name" value="Pilin-like"/>
</dbReference>
<protein>
    <recommendedName>
        <fullName evidence="3">Type II secretion system protein G</fullName>
    </recommendedName>
</protein>
<gene>
    <name evidence="2" type="ORF">SDC9_92231</name>
</gene>
<organism evidence="2">
    <name type="scientific">bioreactor metagenome</name>
    <dbReference type="NCBI Taxonomy" id="1076179"/>
    <lineage>
        <taxon>unclassified sequences</taxon>
        <taxon>metagenomes</taxon>
        <taxon>ecological metagenomes</taxon>
    </lineage>
</organism>
<keyword evidence="1" id="KW-0472">Membrane</keyword>
<sequence>MNHHAGNRFTLIELLVVIAIIAILAAMLLPALSAARERAKATRCAANQKQFGVGFEMYANNNQDYLPNGSVRYAGDTADTLWYSRLQEYMLADDLGASNKYTWQTQDTVFLCPSDNYPYLRYPKPSEGAGGASYGMNCFLSTNSAKVPAKSGWRHRRDIREPSRLIVMSDVDYFYVFSPAPGVLYIDQPKAPTYSLSLMKLHNKGDNVLRADGHVDWVSDLQTYNIDPETYYQW</sequence>
<dbReference type="Gene3D" id="3.30.700.10">
    <property type="entry name" value="Glycoprotein, Type 4 Pilin"/>
    <property type="match status" value="1"/>
</dbReference>